<name>A0A5N6GNY8_ASPFL</name>
<proteinExistence type="predicted"/>
<evidence type="ECO:0000313" key="1">
    <source>
        <dbReference type="EMBL" id="KAB8244092.1"/>
    </source>
</evidence>
<sequence length="379" mass="42347">MSSSSSSGGHLAIENFEPLMKKLVDQHQRQFENALSISISWKDDNTNASRDIHNFQAILHLFGYPKAEEFVIPIDSKVPGWDVADKIRALILQAMAMTGRTIIFIHYAGHGLNWNEDLHFCDASGRKHFNVESNILSLVNSASPITDAHNIDVVLIFDSCYSYLVTRGFTGESRVVEILAAVDEKTRLAFSPGVRASFTGKLYAEIIRRKHLGAKDIELADLITHLRKESPLKKPSYRLLMGANSLRLTIPGDTEGGPTYQPPGPATHAIFSFRLAKSLSVNQLASFRDWIWQLPRENGLTLEGAYETQSMLLIFEAPYTFWLKLDGYNFVQLISEAESGNILRSTPTSTPVPKKENIHPNPSHVASKSVFHPGRHCSY</sequence>
<dbReference type="VEuPathDB" id="FungiDB:F9C07_2283107"/>
<reference evidence="1" key="1">
    <citation type="submission" date="2019-04" db="EMBL/GenBank/DDBJ databases">
        <title>Friends and foes A comparative genomics study of 23 Aspergillus species from section Flavi.</title>
        <authorList>
            <consortium name="DOE Joint Genome Institute"/>
            <person name="Kjaerbolling I."/>
            <person name="Vesth T."/>
            <person name="Frisvad J.C."/>
            <person name="Nybo J.L."/>
            <person name="Theobald S."/>
            <person name="Kildgaard S."/>
            <person name="Isbrandt T."/>
            <person name="Kuo A."/>
            <person name="Sato A."/>
            <person name="Lyhne E.K."/>
            <person name="Kogle M.E."/>
            <person name="Wiebenga A."/>
            <person name="Kun R.S."/>
            <person name="Lubbers R.J."/>
            <person name="Makela M.R."/>
            <person name="Barry K."/>
            <person name="Chovatia M."/>
            <person name="Clum A."/>
            <person name="Daum C."/>
            <person name="Haridas S."/>
            <person name="He G."/>
            <person name="LaButti K."/>
            <person name="Lipzen A."/>
            <person name="Mondo S."/>
            <person name="Riley R."/>
            <person name="Salamov A."/>
            <person name="Simmons B.A."/>
            <person name="Magnuson J.K."/>
            <person name="Henrissat B."/>
            <person name="Mortensen U.H."/>
            <person name="Larsen T.O."/>
            <person name="Devries R.P."/>
            <person name="Grigoriev I.V."/>
            <person name="Machida M."/>
            <person name="Baker S.E."/>
            <person name="Andersen M.R."/>
        </authorList>
    </citation>
    <scope>NUCLEOTIDE SEQUENCE [LARGE SCALE GENOMIC DNA]</scope>
    <source>
        <strain evidence="1">CBS 121.62</strain>
    </source>
</reference>
<organism evidence="1">
    <name type="scientific">Aspergillus flavus</name>
    <dbReference type="NCBI Taxonomy" id="5059"/>
    <lineage>
        <taxon>Eukaryota</taxon>
        <taxon>Fungi</taxon>
        <taxon>Dikarya</taxon>
        <taxon>Ascomycota</taxon>
        <taxon>Pezizomycotina</taxon>
        <taxon>Eurotiomycetes</taxon>
        <taxon>Eurotiomycetidae</taxon>
        <taxon>Eurotiales</taxon>
        <taxon>Aspergillaceae</taxon>
        <taxon>Aspergillus</taxon>
        <taxon>Aspergillus subgen. Circumdati</taxon>
    </lineage>
</organism>
<protein>
    <recommendedName>
        <fullName evidence="2">Caspase domain-containing protein</fullName>
    </recommendedName>
</protein>
<dbReference type="Proteomes" id="UP000325434">
    <property type="component" value="Unassembled WGS sequence"/>
</dbReference>
<dbReference type="EMBL" id="ML734632">
    <property type="protein sequence ID" value="KAB8244092.1"/>
    <property type="molecule type" value="Genomic_DNA"/>
</dbReference>
<dbReference type="VEuPathDB" id="FungiDB:AFLA_008137"/>
<evidence type="ECO:0008006" key="2">
    <source>
        <dbReference type="Google" id="ProtNLM"/>
    </source>
</evidence>
<accession>A0A5N6GNY8</accession>
<dbReference type="AlphaFoldDB" id="A0A5N6GNY8"/>
<gene>
    <name evidence="1" type="ORF">BDV35DRAFT_360971</name>
</gene>